<dbReference type="Proteomes" id="UP000824175">
    <property type="component" value="Unassembled WGS sequence"/>
</dbReference>
<dbReference type="InterPro" id="IPR047663">
    <property type="entry name" value="Transcription_antiterm_LoaP"/>
</dbReference>
<organism evidence="5 6">
    <name type="scientific">Candidatus Fimiplasma intestinipullorum</name>
    <dbReference type="NCBI Taxonomy" id="2840825"/>
    <lineage>
        <taxon>Bacteria</taxon>
        <taxon>Bacillati</taxon>
        <taxon>Bacillota</taxon>
        <taxon>Clostridia</taxon>
        <taxon>Eubacteriales</taxon>
        <taxon>Candidatus Fimiplasma</taxon>
    </lineage>
</organism>
<dbReference type="PANTHER" id="PTHR30265:SF4">
    <property type="entry name" value="KOW MOTIF FAMILY PROTEIN, EXPRESSED"/>
    <property type="match status" value="1"/>
</dbReference>
<evidence type="ECO:0000313" key="6">
    <source>
        <dbReference type="Proteomes" id="UP000824175"/>
    </source>
</evidence>
<comment type="caution">
    <text evidence="5">The sequence shown here is derived from an EMBL/GenBank/DDBJ whole genome shotgun (WGS) entry which is preliminary data.</text>
</comment>
<keyword evidence="3" id="KW-0804">Transcription</keyword>
<dbReference type="Pfam" id="PF02357">
    <property type="entry name" value="NusG"/>
    <property type="match status" value="1"/>
</dbReference>
<dbReference type="Gene3D" id="2.30.30.30">
    <property type="match status" value="1"/>
</dbReference>
<dbReference type="InterPro" id="IPR036735">
    <property type="entry name" value="NGN_dom_sf"/>
</dbReference>
<name>A0A9D1L0X4_9FIRM</name>
<reference evidence="5" key="1">
    <citation type="submission" date="2020-10" db="EMBL/GenBank/DDBJ databases">
        <authorList>
            <person name="Gilroy R."/>
        </authorList>
    </citation>
    <scope>NUCLEOTIDE SEQUENCE</scope>
    <source>
        <strain evidence="5">CHK195-11698</strain>
    </source>
</reference>
<dbReference type="CDD" id="cd09889">
    <property type="entry name" value="NGN_Bact_2"/>
    <property type="match status" value="1"/>
</dbReference>
<keyword evidence="1" id="KW-0889">Transcription antitermination</keyword>
<dbReference type="AlphaFoldDB" id="A0A9D1L0X4"/>
<evidence type="ECO:0000256" key="3">
    <source>
        <dbReference type="ARBA" id="ARBA00023163"/>
    </source>
</evidence>
<dbReference type="InterPro" id="IPR014722">
    <property type="entry name" value="Rib_uL2_dom2"/>
</dbReference>
<proteinExistence type="predicted"/>
<dbReference type="Pfam" id="PF00467">
    <property type="entry name" value="KOW"/>
    <property type="match status" value="1"/>
</dbReference>
<keyword evidence="2" id="KW-0805">Transcription regulation</keyword>
<dbReference type="NCBIfam" id="NF033641">
    <property type="entry name" value="antiterm_LoaP"/>
    <property type="match status" value="1"/>
</dbReference>
<gene>
    <name evidence="5" type="primary">loaP</name>
    <name evidence="5" type="ORF">IAD15_09120</name>
</gene>
<reference evidence="5" key="2">
    <citation type="journal article" date="2021" name="PeerJ">
        <title>Extensive microbial diversity within the chicken gut microbiome revealed by metagenomics and culture.</title>
        <authorList>
            <person name="Gilroy R."/>
            <person name="Ravi A."/>
            <person name="Getino M."/>
            <person name="Pursley I."/>
            <person name="Horton D.L."/>
            <person name="Alikhan N.F."/>
            <person name="Baker D."/>
            <person name="Gharbi K."/>
            <person name="Hall N."/>
            <person name="Watson M."/>
            <person name="Adriaenssens E.M."/>
            <person name="Foster-Nyarko E."/>
            <person name="Jarju S."/>
            <person name="Secka A."/>
            <person name="Antonio M."/>
            <person name="Oren A."/>
            <person name="Chaudhuri R.R."/>
            <person name="La Ragione R."/>
            <person name="Hildebrand F."/>
            <person name="Pallen M.J."/>
        </authorList>
    </citation>
    <scope>NUCLEOTIDE SEQUENCE</scope>
    <source>
        <strain evidence="5">CHK195-11698</strain>
    </source>
</reference>
<dbReference type="SUPFAM" id="SSF50104">
    <property type="entry name" value="Translation proteins SH3-like domain"/>
    <property type="match status" value="1"/>
</dbReference>
<dbReference type="CDD" id="cd06091">
    <property type="entry name" value="KOW_NusG"/>
    <property type="match status" value="1"/>
</dbReference>
<protein>
    <submittedName>
        <fullName evidence="5">Antiterminator LoaP</fullName>
    </submittedName>
</protein>
<feature type="domain" description="KOW" evidence="4">
    <location>
        <begin position="117"/>
        <end position="144"/>
    </location>
</feature>
<evidence type="ECO:0000256" key="1">
    <source>
        <dbReference type="ARBA" id="ARBA00022814"/>
    </source>
</evidence>
<evidence type="ECO:0000259" key="4">
    <source>
        <dbReference type="SMART" id="SM00739"/>
    </source>
</evidence>
<sequence>MENWYVIQVRSGHEHQIAQSCRFRIADDILKECFIPEYKTRKKYRGQWHDVQAVLFKGYVFMISDQVDELFNELKKIPDLTKMIGKKKDIIYPLPEHEVHFLQSFSDDEHLVDMSYGFIEGDKITITQGPLMGKEGSIRKIDRHKRIAYIEVEFLNQISTVKIGLEII</sequence>
<evidence type="ECO:0000313" key="5">
    <source>
        <dbReference type="EMBL" id="HIU14214.1"/>
    </source>
</evidence>
<dbReference type="InterPro" id="IPR043425">
    <property type="entry name" value="NusG-like"/>
</dbReference>
<evidence type="ECO:0000256" key="2">
    <source>
        <dbReference type="ARBA" id="ARBA00023015"/>
    </source>
</evidence>
<dbReference type="InterPro" id="IPR005824">
    <property type="entry name" value="KOW"/>
</dbReference>
<dbReference type="InterPro" id="IPR006645">
    <property type="entry name" value="NGN-like_dom"/>
</dbReference>
<dbReference type="GO" id="GO:0031564">
    <property type="term" value="P:transcription antitermination"/>
    <property type="evidence" value="ECO:0007669"/>
    <property type="project" value="UniProtKB-KW"/>
</dbReference>
<feature type="non-terminal residue" evidence="5">
    <location>
        <position position="168"/>
    </location>
</feature>
<dbReference type="Gene3D" id="3.30.70.940">
    <property type="entry name" value="NusG, N-terminal domain"/>
    <property type="match status" value="1"/>
</dbReference>
<dbReference type="EMBL" id="DVMJ01000077">
    <property type="protein sequence ID" value="HIU14214.1"/>
    <property type="molecule type" value="Genomic_DNA"/>
</dbReference>
<dbReference type="InterPro" id="IPR008991">
    <property type="entry name" value="Translation_prot_SH3-like_sf"/>
</dbReference>
<dbReference type="SMART" id="SM00739">
    <property type="entry name" value="KOW"/>
    <property type="match status" value="1"/>
</dbReference>
<dbReference type="SUPFAM" id="SSF82679">
    <property type="entry name" value="N-utilization substance G protein NusG, N-terminal domain"/>
    <property type="match status" value="1"/>
</dbReference>
<accession>A0A9D1L0X4</accession>
<dbReference type="PANTHER" id="PTHR30265">
    <property type="entry name" value="RHO-INTERACTING TRANSCRIPTION TERMINATION FACTOR NUSG"/>
    <property type="match status" value="1"/>
</dbReference>
<dbReference type="GO" id="GO:0006354">
    <property type="term" value="P:DNA-templated transcription elongation"/>
    <property type="evidence" value="ECO:0007669"/>
    <property type="project" value="InterPro"/>
</dbReference>